<organism evidence="1 2">
    <name type="scientific">Pectobacterium carotovorum subsp. carotovorum (strain PC1)</name>
    <dbReference type="NCBI Taxonomy" id="561230"/>
    <lineage>
        <taxon>Bacteria</taxon>
        <taxon>Pseudomonadati</taxon>
        <taxon>Pseudomonadota</taxon>
        <taxon>Gammaproteobacteria</taxon>
        <taxon>Enterobacterales</taxon>
        <taxon>Pectobacteriaceae</taxon>
        <taxon>Pectobacterium</taxon>
    </lineage>
</organism>
<dbReference type="AlphaFoldDB" id="C6DAT4"/>
<reference evidence="1 2" key="1">
    <citation type="submission" date="2009-07" db="EMBL/GenBank/DDBJ databases">
        <title>Complete sequence of Pectobacterium carotovorum subsp. carotovorum PC1.</title>
        <authorList>
            <consortium name="US DOE Joint Genome Institute"/>
            <person name="Lucas S."/>
            <person name="Copeland A."/>
            <person name="Lapidus A."/>
            <person name="Glavina del Rio T."/>
            <person name="Tice H."/>
            <person name="Bruce D."/>
            <person name="Goodwin L."/>
            <person name="Pitluck S."/>
            <person name="Munk A.C."/>
            <person name="Brettin T."/>
            <person name="Detter J.C."/>
            <person name="Han C."/>
            <person name="Tapia R."/>
            <person name="Larimer F."/>
            <person name="Land M."/>
            <person name="Hauser L."/>
            <person name="Kyrpides N."/>
            <person name="Mikhailova N."/>
            <person name="Balakrishnan V."/>
            <person name="Glasner J."/>
            <person name="Perna N.T."/>
        </authorList>
    </citation>
    <scope>NUCLEOTIDE SEQUENCE [LARGE SCALE GENOMIC DNA]</scope>
    <source>
        <strain evidence="1 2">PC1</strain>
    </source>
</reference>
<dbReference type="STRING" id="561230.PC1_2892"/>
<accession>C6DAT4</accession>
<dbReference type="Proteomes" id="UP000002736">
    <property type="component" value="Chromosome"/>
</dbReference>
<name>C6DAT4_PECCP</name>
<dbReference type="HOGENOM" id="CLU_3397818_0_0_6"/>
<dbReference type="KEGG" id="pct:PC1_2892"/>
<sequence>MNTLFSAQGGFYQVHNIADAPPLPKHMENQN</sequence>
<protein>
    <submittedName>
        <fullName evidence="1">Uncharacterized protein</fullName>
    </submittedName>
</protein>
<evidence type="ECO:0000313" key="2">
    <source>
        <dbReference type="Proteomes" id="UP000002736"/>
    </source>
</evidence>
<dbReference type="EMBL" id="CP001657">
    <property type="protein sequence ID" value="ACT13918.1"/>
    <property type="molecule type" value="Genomic_DNA"/>
</dbReference>
<dbReference type="eggNOG" id="ENOG50306RE">
    <property type="taxonomic scope" value="Bacteria"/>
</dbReference>
<evidence type="ECO:0000313" key="1">
    <source>
        <dbReference type="EMBL" id="ACT13918.1"/>
    </source>
</evidence>
<proteinExistence type="predicted"/>
<gene>
    <name evidence="1" type="ordered locus">PC1_2892</name>
</gene>